<dbReference type="Proteomes" id="UP000002045">
    <property type="component" value="Chromosome"/>
</dbReference>
<evidence type="ECO:0000313" key="8">
    <source>
        <dbReference type="EMBL" id="CBJ81187.1"/>
    </source>
</evidence>
<evidence type="ECO:0000313" key="10">
    <source>
        <dbReference type="EMBL" id="CBJ82302.1"/>
    </source>
</evidence>
<dbReference type="EMBL" id="FN667741">
    <property type="protein sequence ID" value="CBJ80608.1"/>
    <property type="molecule type" value="Genomic_DNA"/>
</dbReference>
<dbReference type="EMBL" id="FN667741">
    <property type="protein sequence ID" value="CBJ82681.1"/>
    <property type="molecule type" value="Genomic_DNA"/>
</dbReference>
<dbReference type="EMBL" id="FN667741">
    <property type="protein sequence ID" value="CBJ79893.1"/>
    <property type="molecule type" value="Genomic_DNA"/>
</dbReference>
<dbReference type="KEGG" id="xbo:XBJ1_0713"/>
<name>D3UWL9_XENBS</name>
<dbReference type="HOGENOM" id="CLU_3190792_0_0_6"/>
<dbReference type="EMBL" id="FN667741">
    <property type="protein sequence ID" value="CBJ83206.1"/>
    <property type="molecule type" value="Genomic_DNA"/>
</dbReference>
<dbReference type="EMBL" id="FN667741">
    <property type="protein sequence ID" value="CBJ82302.1"/>
    <property type="molecule type" value="Genomic_DNA"/>
</dbReference>
<evidence type="ECO:0000313" key="16">
    <source>
        <dbReference type="EMBL" id="CBJ83401.1"/>
    </source>
</evidence>
<evidence type="ECO:0000313" key="3">
    <source>
        <dbReference type="EMBL" id="CBJ79854.1"/>
    </source>
</evidence>
<dbReference type="EMBL" id="FN667741">
    <property type="protein sequence ID" value="CBJ81187.1"/>
    <property type="molecule type" value="Genomic_DNA"/>
</dbReference>
<dbReference type="EMBL" id="FN667741">
    <property type="protein sequence ID" value="CBJ79803.1"/>
    <property type="molecule type" value="Genomic_DNA"/>
</dbReference>
<evidence type="ECO:0000313" key="9">
    <source>
        <dbReference type="EMBL" id="CBJ81347.1"/>
    </source>
</evidence>
<dbReference type="KEGG" id="xbo:XBJ1_3563"/>
<dbReference type="AlphaFoldDB" id="D3UWL9"/>
<evidence type="ECO:0000313" key="14">
    <source>
        <dbReference type="EMBL" id="CBJ83206.1"/>
    </source>
</evidence>
<dbReference type="KEGG" id="xbo:XBJ1_2221"/>
<dbReference type="KEGG" id="xbo:XBJ1_4245"/>
<dbReference type="EMBL" id="FN667741">
    <property type="protein sequence ID" value="CBJ82683.1"/>
    <property type="molecule type" value="Genomic_DNA"/>
</dbReference>
<dbReference type="KEGG" id="xbo:XBJ1_0662"/>
<dbReference type="KEGG" id="xbo:XBJ1_2061"/>
<dbReference type="EMBL" id="FN667741">
    <property type="protein sequence ID" value="CBJ83065.1"/>
    <property type="molecule type" value="Genomic_DNA"/>
</dbReference>
<evidence type="ECO:0000313" key="1">
    <source>
        <dbReference type="EMBL" id="CBJ79771.1"/>
    </source>
</evidence>
<evidence type="ECO:0000313" key="13">
    <source>
        <dbReference type="EMBL" id="CBJ83065.1"/>
    </source>
</evidence>
<dbReference type="EMBL" id="FN667741">
    <property type="protein sequence ID" value="CBJ79771.1"/>
    <property type="molecule type" value="Genomic_DNA"/>
</dbReference>
<dbReference type="KEGG" id="xbo:XBJ1_1312"/>
<evidence type="ECO:0000313" key="4">
    <source>
        <dbReference type="EMBL" id="CBJ79893.1"/>
    </source>
</evidence>
<protein>
    <submittedName>
        <fullName evidence="3">Uncharacterized protein</fullName>
    </submittedName>
</protein>
<dbReference type="EMBL" id="FN667741">
    <property type="protein sequence ID" value="CBJ83353.1"/>
    <property type="molecule type" value="Genomic_DNA"/>
</dbReference>
<sequence>MKPCGFLGLSGAELIEARASLPIVTPDRFKQANINQKSVLQKRWGP</sequence>
<evidence type="ECO:0000313" key="12">
    <source>
        <dbReference type="EMBL" id="CBJ82683.1"/>
    </source>
</evidence>
<dbReference type="KEGG" id="xbo:XBJ1_1891"/>
<accession>D3UWL9</accession>
<dbReference type="EMBL" id="FN667741">
    <property type="protein sequence ID" value="CBJ81017.1"/>
    <property type="molecule type" value="Genomic_DNA"/>
</dbReference>
<dbReference type="EMBL" id="FN667741">
    <property type="protein sequence ID" value="CBJ83401.1"/>
    <property type="molecule type" value="Genomic_DNA"/>
</dbReference>
<gene>
    <name evidence="1" type="ordered locus">XBJ1_0630</name>
    <name evidence="2" type="ordered locus">XBJ1_0662</name>
    <name evidence="3" type="ordered locus">XBJ1_0713</name>
    <name evidence="4" type="ordered locus">XBJ1_0752</name>
    <name evidence="5" type="ordered locus">XBJ1_1312</name>
    <name evidence="6" type="ordered locus">XBJ1_1479</name>
    <name evidence="7" type="ordered locus">XBJ1_1891</name>
    <name evidence="8" type="ordered locus">XBJ1_2061</name>
    <name evidence="9" type="ordered locus">XBJ1_2221</name>
    <name evidence="10" type="ordered locus">XBJ1_3181</name>
    <name evidence="11" type="ordered locus">XBJ1_3563</name>
    <name evidence="12" type="ordered locus">XBJ1_3565</name>
    <name evidence="13" type="ordered locus">XBJ1_3947</name>
    <name evidence="14" type="ordered locus">XBJ1_4094</name>
    <name evidence="15" type="ordered locus">XBJ1_4245</name>
    <name evidence="16" type="ordered locus">XBJ1_4298</name>
</gene>
<dbReference type="KEGG" id="xbo:XBJ1_0752"/>
<dbReference type="KEGG" id="xbo:XBJ1_4298"/>
<evidence type="ECO:0000313" key="11">
    <source>
        <dbReference type="EMBL" id="CBJ82681.1"/>
    </source>
</evidence>
<dbReference type="KEGG" id="xbo:XBJ1_1479"/>
<dbReference type="EMBL" id="FN667741">
    <property type="protein sequence ID" value="CBJ80445.1"/>
    <property type="molecule type" value="Genomic_DNA"/>
</dbReference>
<evidence type="ECO:0000313" key="17">
    <source>
        <dbReference type="Proteomes" id="UP000002045"/>
    </source>
</evidence>
<dbReference type="EMBL" id="FN667741">
    <property type="protein sequence ID" value="CBJ79854.1"/>
    <property type="molecule type" value="Genomic_DNA"/>
</dbReference>
<evidence type="ECO:0000313" key="7">
    <source>
        <dbReference type="EMBL" id="CBJ81017.1"/>
    </source>
</evidence>
<dbReference type="KEGG" id="xbo:XBJ1_3947"/>
<organism evidence="3 17">
    <name type="scientific">Xenorhabdus bovienii (strain SS-2004)</name>
    <name type="common">Xenorhabdus nematophila subsp. bovienii</name>
    <dbReference type="NCBI Taxonomy" id="406818"/>
    <lineage>
        <taxon>Bacteria</taxon>
        <taxon>Pseudomonadati</taxon>
        <taxon>Pseudomonadota</taxon>
        <taxon>Gammaproteobacteria</taxon>
        <taxon>Enterobacterales</taxon>
        <taxon>Morganellaceae</taxon>
        <taxon>Xenorhabdus</taxon>
    </lineage>
</organism>
<dbReference type="KEGG" id="xbo:XBJ1_3565"/>
<evidence type="ECO:0000313" key="5">
    <source>
        <dbReference type="EMBL" id="CBJ80445.1"/>
    </source>
</evidence>
<evidence type="ECO:0000313" key="2">
    <source>
        <dbReference type="EMBL" id="CBJ79803.1"/>
    </source>
</evidence>
<proteinExistence type="predicted"/>
<dbReference type="KEGG" id="xbo:XBJ1_3181"/>
<reference evidence="3 17" key="1">
    <citation type="journal article" date="2011" name="PLoS ONE">
        <title>The entomopathogenic bacterial endosymbionts xenorhabdus and photorhabdus: convergent lifestyles from divergent genomes.</title>
        <authorList>
            <person name="Chaston J.M."/>
            <person name="Suen G."/>
            <person name="Tucker S.L."/>
            <person name="Andersen A.W."/>
            <person name="Bhasin A."/>
            <person name="Bode E."/>
            <person name="Bode H.B."/>
            <person name="Brachmann A.O."/>
            <person name="Cowles C.E."/>
            <person name="Cowles K.N."/>
            <person name="Darby C."/>
            <person name="de Leon L."/>
            <person name="Drace K."/>
            <person name="Du Z."/>
            <person name="Givaudan A."/>
            <person name="Herbert Tran E.E."/>
            <person name="Jewell K.A."/>
            <person name="Knack J.J."/>
            <person name="Krasomil-Osterfeld K.C."/>
            <person name="Kukor R."/>
            <person name="Lanois A."/>
            <person name="Latreille P."/>
            <person name="Leimgruber N.K."/>
            <person name="Lipke C.M."/>
            <person name="Liu R."/>
            <person name="Lu X."/>
            <person name="Martens E.C."/>
            <person name="Marri P.R."/>
            <person name="Medigue C."/>
            <person name="Menard M.L."/>
            <person name="Miller N.M."/>
            <person name="Morales-Soto N."/>
            <person name="Norton S."/>
            <person name="Ogier J.C."/>
            <person name="Orchard S.S."/>
            <person name="Park D."/>
            <person name="Park Y."/>
            <person name="Qurollo B.A."/>
            <person name="Sugar D.R."/>
            <person name="Richards G.R."/>
            <person name="Rouy Z."/>
            <person name="Slominski B."/>
            <person name="Slominski K."/>
            <person name="Snyder H."/>
            <person name="Tjaden B.C."/>
            <person name="van der Hoeven R."/>
            <person name="Welch R.D."/>
            <person name="Wheeler C."/>
            <person name="Xiang B."/>
            <person name="Barbazuk B."/>
            <person name="Gaudriault S."/>
            <person name="Goodner B."/>
            <person name="Slater S.C."/>
            <person name="Forst S."/>
            <person name="Goldman B.S."/>
            <person name="Goodrich-Blair H."/>
        </authorList>
    </citation>
    <scope>NUCLEOTIDE SEQUENCE [LARGE SCALE GENOMIC DNA]</scope>
    <source>
        <strain evidence="3 17">SS-2004</strain>
    </source>
</reference>
<dbReference type="KEGG" id="xbo:XBJ1_4094"/>
<evidence type="ECO:0000313" key="15">
    <source>
        <dbReference type="EMBL" id="CBJ83353.1"/>
    </source>
</evidence>
<dbReference type="KEGG" id="xbo:XBJ1_0630"/>
<dbReference type="EMBL" id="FN667741">
    <property type="protein sequence ID" value="CBJ81347.1"/>
    <property type="molecule type" value="Genomic_DNA"/>
</dbReference>
<evidence type="ECO:0000313" key="6">
    <source>
        <dbReference type="EMBL" id="CBJ80608.1"/>
    </source>
</evidence>